<protein>
    <submittedName>
        <fullName evidence="2">3-oxoadipate CoA-transferase</fullName>
    </submittedName>
</protein>
<dbReference type="InterPro" id="IPR004165">
    <property type="entry name" value="CoA_trans_fam_I"/>
</dbReference>
<comment type="caution">
    <text evidence="2">The sequence shown here is derived from an EMBL/GenBank/DDBJ whole genome shotgun (WGS) entry which is preliminary data.</text>
</comment>
<evidence type="ECO:0000313" key="4">
    <source>
        <dbReference type="Proteomes" id="UP000002754"/>
    </source>
</evidence>
<dbReference type="OrthoDB" id="9777193at2"/>
<evidence type="ECO:0000313" key="3">
    <source>
        <dbReference type="EMBL" id="THG92281.1"/>
    </source>
</evidence>
<dbReference type="Gene3D" id="3.40.1080.10">
    <property type="entry name" value="Glutaconate Coenzyme A-transferase"/>
    <property type="match status" value="1"/>
</dbReference>
<organism evidence="2 4">
    <name type="scientific">Alkalihalobacillus alcalophilus ATCC 27647 = CGMCC 1.3604</name>
    <dbReference type="NCBI Taxonomy" id="1218173"/>
    <lineage>
        <taxon>Bacteria</taxon>
        <taxon>Bacillati</taxon>
        <taxon>Bacillota</taxon>
        <taxon>Bacilli</taxon>
        <taxon>Bacillales</taxon>
        <taxon>Bacillaceae</taxon>
        <taxon>Alkalihalobacillus</taxon>
    </lineage>
</organism>
<reference evidence="3 5" key="2">
    <citation type="submission" date="2014-01" db="EMBL/GenBank/DDBJ databases">
        <title>Draft genome sequencing of Bacillus alcalophilus CGMCC 1.3604.</title>
        <authorList>
            <person name="Yang J."/>
            <person name="Diao L."/>
            <person name="Yang S."/>
        </authorList>
    </citation>
    <scope>NUCLEOTIDE SEQUENCE [LARGE SCALE GENOMIC DNA]</scope>
    <source>
        <strain evidence="3 5">CGMCC 1.3604</strain>
    </source>
</reference>
<evidence type="ECO:0000313" key="2">
    <source>
        <dbReference type="EMBL" id="KGA95663.1"/>
    </source>
</evidence>
<reference evidence="2 4" key="1">
    <citation type="journal article" date="2014" name="Genome Announc.">
        <title>Draft Genome Sequence of Bacillus alcalophilus AV1934, a Classic Alkaliphile Isolated from Human Feces in 1934.</title>
        <authorList>
            <person name="Attie O."/>
            <person name="Jayaprakash A."/>
            <person name="Shah H."/>
            <person name="Paulsen I.T."/>
            <person name="Morino M."/>
            <person name="Takahashi Y."/>
            <person name="Narumi I."/>
            <person name="Sachidanandam R."/>
            <person name="Satoh K."/>
            <person name="Ito M."/>
            <person name="Krulwich T.A."/>
        </authorList>
    </citation>
    <scope>NUCLEOTIDE SEQUENCE [LARGE SCALE GENOMIC DNA]</scope>
    <source>
        <strain evidence="2 4">AV1934</strain>
    </source>
</reference>
<dbReference type="eggNOG" id="COG1788">
    <property type="taxonomic scope" value="Bacteria"/>
</dbReference>
<dbReference type="PANTHER" id="PTHR43293">
    <property type="entry name" value="ACETATE COA-TRANSFERASE YDIF"/>
    <property type="match status" value="1"/>
</dbReference>
<evidence type="ECO:0000256" key="1">
    <source>
        <dbReference type="ARBA" id="ARBA00007047"/>
    </source>
</evidence>
<dbReference type="Gene3D" id="3.30.30.40">
    <property type="match status" value="1"/>
</dbReference>
<dbReference type="AlphaFoldDB" id="A0A094WID1"/>
<dbReference type="SUPFAM" id="SSF100950">
    <property type="entry name" value="NagB/RpiA/CoA transferase-like"/>
    <property type="match status" value="1"/>
</dbReference>
<dbReference type="SMART" id="SM00882">
    <property type="entry name" value="CoA_trans"/>
    <property type="match status" value="1"/>
</dbReference>
<keyword evidence="4" id="KW-1185">Reference proteome</keyword>
<dbReference type="RefSeq" id="WP_003320713.1">
    <property type="nucleotide sequence ID" value="NZ_ALPT02000115.1"/>
</dbReference>
<dbReference type="EMBL" id="JALP01000007">
    <property type="protein sequence ID" value="THG92281.1"/>
    <property type="molecule type" value="Genomic_DNA"/>
</dbReference>
<dbReference type="Pfam" id="PF01144">
    <property type="entry name" value="CoA_trans"/>
    <property type="match status" value="1"/>
</dbReference>
<name>A0A094WID1_ALKAL</name>
<dbReference type="STRING" id="1218173.BALCAV_0220995"/>
<sequence>MENKVQTLREAIDLHVKDGQSVVLGACLEPMIPFAAAFEMIRQQKQELTLIAPISDILFDLLIGTGSVSGIKTAWAGNVSAGLGHNYRRSIEEQIPSKIDIEDHSNFSLGLSLLGGAMGVPYLPTKSLLGTGLLKSNRSLSVHEYQGEKLVHVPALNPDVAILGVQRADKQGNAHFWGNIGVAQDAALASKKVILLAEEIVETELITSDPNRVLVPGFKVTSVVHCPAYFHPSPMPGHYSRDHLFFHDYHKETKTRQGFLQWVEKWVMSVTTHQEYLERLGHERISQLKVKTEALAASVNYAAE</sequence>
<dbReference type="Proteomes" id="UP000002754">
    <property type="component" value="Unassembled WGS sequence"/>
</dbReference>
<keyword evidence="2" id="KW-0808">Transferase</keyword>
<dbReference type="EMBL" id="ALPT02000115">
    <property type="protein sequence ID" value="KGA95663.1"/>
    <property type="molecule type" value="Genomic_DNA"/>
</dbReference>
<comment type="similarity">
    <text evidence="1">Belongs to the 3-oxoacid CoA-transferase subunit B family.</text>
</comment>
<gene>
    <name evidence="3" type="ORF">AJ85_12495</name>
    <name evidence="2" type="ORF">BALCAV_0220995</name>
</gene>
<evidence type="ECO:0000313" key="5">
    <source>
        <dbReference type="Proteomes" id="UP000297014"/>
    </source>
</evidence>
<accession>A0A094WID1</accession>
<dbReference type="GO" id="GO:0008410">
    <property type="term" value="F:CoA-transferase activity"/>
    <property type="evidence" value="ECO:0007669"/>
    <property type="project" value="InterPro"/>
</dbReference>
<dbReference type="Proteomes" id="UP000297014">
    <property type="component" value="Unassembled WGS sequence"/>
</dbReference>
<dbReference type="InterPro" id="IPR037171">
    <property type="entry name" value="NagB/RpiA_transferase-like"/>
</dbReference>
<proteinExistence type="inferred from homology"/>
<dbReference type="PANTHER" id="PTHR43293:SF3">
    <property type="entry name" value="CHOLESTEROL RING-CLEAVING HYDROLASE IPDB SUBUNIT"/>
    <property type="match status" value="1"/>
</dbReference>